<dbReference type="AlphaFoldDB" id="A0AAV5QFP1"/>
<evidence type="ECO:0000256" key="15">
    <source>
        <dbReference type="SAM" id="Coils"/>
    </source>
</evidence>
<dbReference type="GO" id="GO:0008320">
    <property type="term" value="F:protein transmembrane transporter activity"/>
    <property type="evidence" value="ECO:0007669"/>
    <property type="project" value="TreeGrafter"/>
</dbReference>
<dbReference type="RefSeq" id="XP_064850760.1">
    <property type="nucleotide sequence ID" value="XM_064994688.1"/>
</dbReference>
<sequence length="164" mass="18701">MGKFGITFGVFAASAIAYALYFDYQRHNSKEFRQSLKKSEKNYLKQSEKKEKKEKKARVEQLKVRLLASLEKEPVPKDINDKEQYFMKQVGQGEQLSANPGKEFESALCFYRALSVYPNPTDILGIYQRSVPEPVYDLIVQMIAIKPPLAIINILGDASIDTTE</sequence>
<organism evidence="16 17">
    <name type="scientific">Saccharomycopsis crataegensis</name>
    <dbReference type="NCBI Taxonomy" id="43959"/>
    <lineage>
        <taxon>Eukaryota</taxon>
        <taxon>Fungi</taxon>
        <taxon>Dikarya</taxon>
        <taxon>Ascomycota</taxon>
        <taxon>Saccharomycotina</taxon>
        <taxon>Saccharomycetes</taxon>
        <taxon>Saccharomycopsidaceae</taxon>
        <taxon>Saccharomycopsis</taxon>
    </lineage>
</organism>
<accession>A0AAV5QFP1</accession>
<dbReference type="GO" id="GO:0006886">
    <property type="term" value="P:intracellular protein transport"/>
    <property type="evidence" value="ECO:0007669"/>
    <property type="project" value="InterPro"/>
</dbReference>
<keyword evidence="9 14" id="KW-0472">Membrane</keyword>
<evidence type="ECO:0000313" key="17">
    <source>
        <dbReference type="Proteomes" id="UP001360560"/>
    </source>
</evidence>
<evidence type="ECO:0000256" key="2">
    <source>
        <dbReference type="ARBA" id="ARBA00005792"/>
    </source>
</evidence>
<dbReference type="InterPro" id="IPR023392">
    <property type="entry name" value="Tom20_dom_sf"/>
</dbReference>
<comment type="caution">
    <text evidence="16">The sequence shown here is derived from an EMBL/GenBank/DDBJ whole genome shotgun (WGS) entry which is preliminary data.</text>
</comment>
<evidence type="ECO:0000256" key="3">
    <source>
        <dbReference type="ARBA" id="ARBA00022448"/>
    </source>
</evidence>
<comment type="similarity">
    <text evidence="2 14">Belongs to the Tom20 family.</text>
</comment>
<evidence type="ECO:0000256" key="11">
    <source>
        <dbReference type="ARBA" id="ARBA00068548"/>
    </source>
</evidence>
<dbReference type="GO" id="GO:0030150">
    <property type="term" value="P:protein import into mitochondrial matrix"/>
    <property type="evidence" value="ECO:0007669"/>
    <property type="project" value="TreeGrafter"/>
</dbReference>
<evidence type="ECO:0000256" key="6">
    <source>
        <dbReference type="ARBA" id="ARBA00022927"/>
    </source>
</evidence>
<dbReference type="GO" id="GO:0005742">
    <property type="term" value="C:mitochondrial outer membrane translocase complex"/>
    <property type="evidence" value="ECO:0007669"/>
    <property type="project" value="UniProtKB-UniRule"/>
</dbReference>
<keyword evidence="3" id="KW-0813">Transport</keyword>
<dbReference type="EMBL" id="BTFZ01000002">
    <property type="protein sequence ID" value="GMM33760.1"/>
    <property type="molecule type" value="Genomic_DNA"/>
</dbReference>
<dbReference type="Proteomes" id="UP001360560">
    <property type="component" value="Unassembled WGS sequence"/>
</dbReference>
<proteinExistence type="inferred from homology"/>
<dbReference type="GeneID" id="90071739"/>
<evidence type="ECO:0000256" key="8">
    <source>
        <dbReference type="ARBA" id="ARBA00023128"/>
    </source>
</evidence>
<evidence type="ECO:0000256" key="7">
    <source>
        <dbReference type="ARBA" id="ARBA00022989"/>
    </source>
</evidence>
<gene>
    <name evidence="16" type="ORF">DASC09_010850</name>
</gene>
<dbReference type="PANTHER" id="PTHR12430:SF0">
    <property type="entry name" value="TRANSLOCASE OF OUTER MITOCHONDRIAL MEMBRANE 20"/>
    <property type="match status" value="1"/>
</dbReference>
<keyword evidence="6" id="KW-0653">Protein transport</keyword>
<dbReference type="PRINTS" id="PR00351">
    <property type="entry name" value="OM20RECEPTOR"/>
</dbReference>
<evidence type="ECO:0000256" key="12">
    <source>
        <dbReference type="ARBA" id="ARBA00073975"/>
    </source>
</evidence>
<dbReference type="PANTHER" id="PTHR12430">
    <property type="entry name" value="MITOCHONDRIAL IMPORT RECEPTOR SUBUNIT TOM20"/>
    <property type="match status" value="1"/>
</dbReference>
<evidence type="ECO:0000256" key="4">
    <source>
        <dbReference type="ARBA" id="ARBA00022692"/>
    </source>
</evidence>
<keyword evidence="17" id="KW-1185">Reference proteome</keyword>
<dbReference type="SUPFAM" id="SSF47157">
    <property type="entry name" value="Mitochondrial import receptor subunit Tom20"/>
    <property type="match status" value="1"/>
</dbReference>
<evidence type="ECO:0000256" key="1">
    <source>
        <dbReference type="ARBA" id="ARBA00004572"/>
    </source>
</evidence>
<evidence type="ECO:0000256" key="9">
    <source>
        <dbReference type="ARBA" id="ARBA00023136"/>
    </source>
</evidence>
<name>A0AAV5QFP1_9ASCO</name>
<evidence type="ECO:0000256" key="13">
    <source>
        <dbReference type="ARBA" id="ARBA00080405"/>
    </source>
</evidence>
<evidence type="ECO:0000256" key="14">
    <source>
        <dbReference type="PIRNR" id="PIRNR037707"/>
    </source>
</evidence>
<dbReference type="GO" id="GO:0030943">
    <property type="term" value="F:mitochondrion targeting sequence binding"/>
    <property type="evidence" value="ECO:0007669"/>
    <property type="project" value="TreeGrafter"/>
</dbReference>
<evidence type="ECO:0000256" key="5">
    <source>
        <dbReference type="ARBA" id="ARBA00022787"/>
    </source>
</evidence>
<dbReference type="GO" id="GO:0016031">
    <property type="term" value="P:tRNA import into mitochondrion"/>
    <property type="evidence" value="ECO:0007669"/>
    <property type="project" value="TreeGrafter"/>
</dbReference>
<evidence type="ECO:0000256" key="10">
    <source>
        <dbReference type="ARBA" id="ARBA00042705"/>
    </source>
</evidence>
<comment type="subcellular location">
    <subcellularLocation>
        <location evidence="1">Mitochondrion outer membrane</location>
        <topology evidence="1">Single-pass membrane protein</topology>
    </subcellularLocation>
</comment>
<reference evidence="16 17" key="1">
    <citation type="journal article" date="2023" name="Elife">
        <title>Identification of key yeast species and microbe-microbe interactions impacting larval growth of Drosophila in the wild.</title>
        <authorList>
            <person name="Mure A."/>
            <person name="Sugiura Y."/>
            <person name="Maeda R."/>
            <person name="Honda K."/>
            <person name="Sakurai N."/>
            <person name="Takahashi Y."/>
            <person name="Watada M."/>
            <person name="Katoh T."/>
            <person name="Gotoh A."/>
            <person name="Gotoh Y."/>
            <person name="Taniguchi I."/>
            <person name="Nakamura K."/>
            <person name="Hayashi T."/>
            <person name="Katayama T."/>
            <person name="Uemura T."/>
            <person name="Hattori Y."/>
        </authorList>
    </citation>
    <scope>NUCLEOTIDE SEQUENCE [LARGE SCALE GENOMIC DNA]</scope>
    <source>
        <strain evidence="16 17">SC-9</strain>
    </source>
</reference>
<keyword evidence="15" id="KW-0175">Coiled coil</keyword>
<keyword evidence="8 14" id="KW-0496">Mitochondrion</keyword>
<keyword evidence="7" id="KW-1133">Transmembrane helix</keyword>
<dbReference type="GO" id="GO:0006605">
    <property type="term" value="P:protein targeting"/>
    <property type="evidence" value="ECO:0007669"/>
    <property type="project" value="InterPro"/>
</dbReference>
<dbReference type="Gene3D" id="1.20.960.10">
    <property type="entry name" value="Mitochondrial outer membrane translocase complex, subunit Tom20 domain"/>
    <property type="match status" value="1"/>
</dbReference>
<dbReference type="FunFam" id="1.20.960.10:FF:000002">
    <property type="entry name" value="Mitochondrial import receptor subunit TOM20"/>
    <property type="match status" value="1"/>
</dbReference>
<keyword evidence="5 14" id="KW-1000">Mitochondrion outer membrane</keyword>
<dbReference type="PIRSF" id="PIRSF037707">
    <property type="entry name" value="MAS20_rcpt"/>
    <property type="match status" value="1"/>
</dbReference>
<protein>
    <recommendedName>
        <fullName evidence="11">Mitochondrial import receptor subunit TOM20</fullName>
    </recommendedName>
    <alternativeName>
        <fullName evidence="10">Mitochondrial 20 kDa outer membrane protein</fullName>
    </alternativeName>
    <alternativeName>
        <fullName evidence="12">Mitochondrial import receptor subunit tom20</fullName>
    </alternativeName>
    <alternativeName>
        <fullName evidence="13">Translocase of outer membrane 20 kDa subunit</fullName>
    </alternativeName>
</protein>
<evidence type="ECO:0000313" key="16">
    <source>
        <dbReference type="EMBL" id="GMM33760.1"/>
    </source>
</evidence>
<feature type="coiled-coil region" evidence="15">
    <location>
        <begin position="36"/>
        <end position="65"/>
    </location>
</feature>
<dbReference type="InterPro" id="IPR002056">
    <property type="entry name" value="MAS20"/>
</dbReference>
<dbReference type="Pfam" id="PF02064">
    <property type="entry name" value="MAS20"/>
    <property type="match status" value="1"/>
</dbReference>
<keyword evidence="4" id="KW-0812">Transmembrane</keyword>